<gene>
    <name evidence="12" type="primary">inx</name>
    <name evidence="13" type="ORF">HERILL_LOCUS10378</name>
</gene>
<dbReference type="PANTHER" id="PTHR11893:SF40">
    <property type="entry name" value="INNEXIN SHAKING-B"/>
    <property type="match status" value="1"/>
</dbReference>
<evidence type="ECO:0000256" key="4">
    <source>
        <dbReference type="ARBA" id="ARBA00022475"/>
    </source>
</evidence>
<keyword evidence="14" id="KW-1185">Reference proteome</keyword>
<evidence type="ECO:0000313" key="13">
    <source>
        <dbReference type="EMBL" id="CAD7087691.1"/>
    </source>
</evidence>
<evidence type="ECO:0000256" key="3">
    <source>
        <dbReference type="ARBA" id="ARBA00022448"/>
    </source>
</evidence>
<keyword evidence="11 12" id="KW-0407">Ion channel</keyword>
<evidence type="ECO:0000256" key="7">
    <source>
        <dbReference type="ARBA" id="ARBA00022949"/>
    </source>
</evidence>
<feature type="transmembrane region" description="Helical" evidence="12">
    <location>
        <begin position="109"/>
        <end position="126"/>
    </location>
</feature>
<keyword evidence="5 12" id="KW-0812">Transmembrane</keyword>
<sequence>MLDVFRGLKHLIKVSHVKTDSPVFRLHYSATVIILMSFSIIVTTRQYVGNPIDCVHTKDIPEDVLNTYCWIHSTYALKSLFKKKPGVAVPYPGIGNSEGEQADKKLYRYYQWVCFCLFFQAILFYTPRWLWKSWEGGKIHALIMDLDVGICSEAEKKQKKKLLLDYLWDNLRYHNWWAYRYYICELLSLINVIGQMFLMNKFFDGEFLRFGLEVIAYMDADQEDRMDPMIYIFPRMTKCTFFKYGSSGEVEKHDAICILPLNVVNEKIYIFLWFWFILLSFLTTLTLIYRVIIIFSPRMRVYLFRLRFRSIARKHVDIIVDKTDLGTWFFLWLLGTNMEAFVFRDLVTEFSSKVDRIVTAGYSAKESTCFCC</sequence>
<evidence type="ECO:0000256" key="9">
    <source>
        <dbReference type="ARBA" id="ARBA00023065"/>
    </source>
</evidence>
<evidence type="ECO:0000256" key="8">
    <source>
        <dbReference type="ARBA" id="ARBA00022989"/>
    </source>
</evidence>
<keyword evidence="10 12" id="KW-0472">Membrane</keyword>
<keyword evidence="8 12" id="KW-1133">Transmembrane helix</keyword>
<evidence type="ECO:0000256" key="12">
    <source>
        <dbReference type="RuleBase" id="RU010713"/>
    </source>
</evidence>
<name>A0A7R8YZD9_HERIL</name>
<evidence type="ECO:0000256" key="11">
    <source>
        <dbReference type="ARBA" id="ARBA00023303"/>
    </source>
</evidence>
<keyword evidence="6" id="KW-0303">Gap junction</keyword>
<organism evidence="13 14">
    <name type="scientific">Hermetia illucens</name>
    <name type="common">Black soldier fly</name>
    <dbReference type="NCBI Taxonomy" id="343691"/>
    <lineage>
        <taxon>Eukaryota</taxon>
        <taxon>Metazoa</taxon>
        <taxon>Ecdysozoa</taxon>
        <taxon>Arthropoda</taxon>
        <taxon>Hexapoda</taxon>
        <taxon>Insecta</taxon>
        <taxon>Pterygota</taxon>
        <taxon>Neoptera</taxon>
        <taxon>Endopterygota</taxon>
        <taxon>Diptera</taxon>
        <taxon>Brachycera</taxon>
        <taxon>Stratiomyomorpha</taxon>
        <taxon>Stratiomyidae</taxon>
        <taxon>Hermetiinae</taxon>
        <taxon>Hermetia</taxon>
    </lineage>
</organism>
<reference evidence="13 14" key="1">
    <citation type="submission" date="2020-11" db="EMBL/GenBank/DDBJ databases">
        <authorList>
            <person name="Wallbank WR R."/>
            <person name="Pardo Diaz C."/>
            <person name="Kozak K."/>
            <person name="Martin S."/>
            <person name="Jiggins C."/>
            <person name="Moest M."/>
            <person name="Warren A I."/>
            <person name="Generalovic N T."/>
            <person name="Byers J.R.P. K."/>
            <person name="Montejo-Kovacevich G."/>
            <person name="Yen C E."/>
        </authorList>
    </citation>
    <scope>NUCLEOTIDE SEQUENCE [LARGE SCALE GENOMIC DNA]</scope>
</reference>
<dbReference type="PANTHER" id="PTHR11893">
    <property type="entry name" value="INNEXIN"/>
    <property type="match status" value="1"/>
</dbReference>
<comment type="subcellular location">
    <subcellularLocation>
        <location evidence="1">Cell junction</location>
        <location evidence="1">Gap junction</location>
    </subcellularLocation>
    <subcellularLocation>
        <location evidence="2 12">Cell membrane</location>
        <topology evidence="2 12">Multi-pass membrane protein</topology>
    </subcellularLocation>
</comment>
<evidence type="ECO:0000256" key="5">
    <source>
        <dbReference type="ARBA" id="ARBA00022692"/>
    </source>
</evidence>
<dbReference type="PRINTS" id="PR01262">
    <property type="entry name" value="INNEXIN"/>
</dbReference>
<feature type="transmembrane region" description="Helical" evidence="12">
    <location>
        <begin position="23"/>
        <end position="42"/>
    </location>
</feature>
<keyword evidence="9 12" id="KW-0406">Ion transport</keyword>
<dbReference type="PROSITE" id="PS51013">
    <property type="entry name" value="PANNEXIN"/>
    <property type="match status" value="1"/>
</dbReference>
<keyword evidence="3 12" id="KW-0813">Transport</keyword>
<dbReference type="AlphaFoldDB" id="A0A7R8YZD9"/>
<keyword evidence="4" id="KW-1003">Cell membrane</keyword>
<dbReference type="OrthoDB" id="5867527at2759"/>
<dbReference type="EMBL" id="LR899012">
    <property type="protein sequence ID" value="CAD7087691.1"/>
    <property type="molecule type" value="Genomic_DNA"/>
</dbReference>
<accession>A0A7R8YZD9</accession>
<proteinExistence type="inferred from homology"/>
<dbReference type="Pfam" id="PF00876">
    <property type="entry name" value="Innexin"/>
    <property type="match status" value="1"/>
</dbReference>
<feature type="transmembrane region" description="Helical" evidence="12">
    <location>
        <begin position="268"/>
        <end position="295"/>
    </location>
</feature>
<dbReference type="GO" id="GO:0005886">
    <property type="term" value="C:plasma membrane"/>
    <property type="evidence" value="ECO:0007669"/>
    <property type="project" value="UniProtKB-SubCell"/>
</dbReference>
<keyword evidence="7" id="KW-0965">Cell junction</keyword>
<comment type="function">
    <text evidence="12">Structural component of the gap junctions.</text>
</comment>
<evidence type="ECO:0000256" key="6">
    <source>
        <dbReference type="ARBA" id="ARBA00022868"/>
    </source>
</evidence>
<dbReference type="InterPro" id="IPR000990">
    <property type="entry name" value="Innexin"/>
</dbReference>
<evidence type="ECO:0000256" key="10">
    <source>
        <dbReference type="ARBA" id="ARBA00023136"/>
    </source>
</evidence>
<dbReference type="GO" id="GO:0005243">
    <property type="term" value="F:gap junction channel activity"/>
    <property type="evidence" value="ECO:0007669"/>
    <property type="project" value="TreeGrafter"/>
</dbReference>
<dbReference type="GO" id="GO:0034220">
    <property type="term" value="P:monoatomic ion transmembrane transport"/>
    <property type="evidence" value="ECO:0007669"/>
    <property type="project" value="UniProtKB-KW"/>
</dbReference>
<evidence type="ECO:0000256" key="1">
    <source>
        <dbReference type="ARBA" id="ARBA00004610"/>
    </source>
</evidence>
<feature type="transmembrane region" description="Helical" evidence="12">
    <location>
        <begin position="179"/>
        <end position="198"/>
    </location>
</feature>
<dbReference type="GO" id="GO:0005921">
    <property type="term" value="C:gap junction"/>
    <property type="evidence" value="ECO:0007669"/>
    <property type="project" value="UniProtKB-SubCell"/>
</dbReference>
<protein>
    <recommendedName>
        <fullName evidence="12">Innexin</fullName>
    </recommendedName>
</protein>
<dbReference type="Proteomes" id="UP000594454">
    <property type="component" value="Chromosome 4"/>
</dbReference>
<evidence type="ECO:0000313" key="14">
    <source>
        <dbReference type="Proteomes" id="UP000594454"/>
    </source>
</evidence>
<evidence type="ECO:0000256" key="2">
    <source>
        <dbReference type="ARBA" id="ARBA00004651"/>
    </source>
</evidence>
<comment type="similarity">
    <text evidence="12">Belongs to the pannexin family.</text>
</comment>